<proteinExistence type="predicted"/>
<dbReference type="GO" id="GO:0004553">
    <property type="term" value="F:hydrolase activity, hydrolyzing O-glycosyl compounds"/>
    <property type="evidence" value="ECO:0007669"/>
    <property type="project" value="InterPro"/>
</dbReference>
<dbReference type="InterPro" id="IPR022790">
    <property type="entry name" value="GH26_dom"/>
</dbReference>
<evidence type="ECO:0000313" key="5">
    <source>
        <dbReference type="Proteomes" id="UP000664859"/>
    </source>
</evidence>
<gene>
    <name evidence="4" type="ORF">JKP88DRAFT_241094</name>
</gene>
<dbReference type="InterPro" id="IPR017853">
    <property type="entry name" value="GH"/>
</dbReference>
<sequence>MSKSVRVTGGNITFSGPSSVVYTVNVATAKTFTVSYTLSAAEPLQSLMLKMYTGRVDCAAPNTSAIGGSLYITSLNTIGYRAYGATSMKLKPSVKKITLCASKFTGETLVISDICISANCFSETDASPGALSVYPDPYCVDGRIENKYTACCHPSCPSCVLRKTCKNFEAGTQDIVLDKCCVERIIASKKSCDTNASPCIMAANKYPESSGGGEHVQRNVSVGLYTTQLPSQLAIRAVSYGERFDTALMYLPATLDALKWRNVQLYLDLQYDVHLVIEFYADDPLRDILAGKFDNVLVAFASAANTYTGSQKVYIRPLHESNSNWYGWSIWRNTASNVNIPDYLAAYRRIVELVRNAAPGKFLFQQHFNPVNFGNDEYVTLRELYAGDGYVDQVGVSLYNTCGTSSWLYPKTITDIFNRFYYQMTAITSRPISVGEMSTTDYCGIDKPAWVLDSWLQLATKYTRVYAIDWFLVNKPYGNVIKTWDMNTPAEVQAFAEGWAGLKKATRLDT</sequence>
<comment type="caution">
    <text evidence="4">The sequence shown here is derived from an EMBL/GenBank/DDBJ whole genome shotgun (WGS) entry which is preliminary data.</text>
</comment>
<dbReference type="SUPFAM" id="SSF51445">
    <property type="entry name" value="(Trans)glycosidases"/>
    <property type="match status" value="1"/>
</dbReference>
<dbReference type="AlphaFoldDB" id="A0A835Z3C0"/>
<dbReference type="Gene3D" id="3.20.20.80">
    <property type="entry name" value="Glycosidases"/>
    <property type="match status" value="1"/>
</dbReference>
<evidence type="ECO:0000259" key="3">
    <source>
        <dbReference type="PROSITE" id="PS51764"/>
    </source>
</evidence>
<dbReference type="EMBL" id="JAFCMP010000112">
    <property type="protein sequence ID" value="KAG5186486.1"/>
    <property type="molecule type" value="Genomic_DNA"/>
</dbReference>
<name>A0A835Z3C0_9STRA</name>
<keyword evidence="2" id="KW-0326">Glycosidase</keyword>
<evidence type="ECO:0000256" key="2">
    <source>
        <dbReference type="ARBA" id="ARBA00023295"/>
    </source>
</evidence>
<reference evidence="4" key="1">
    <citation type="submission" date="2021-02" db="EMBL/GenBank/DDBJ databases">
        <title>First Annotated Genome of the Yellow-green Alga Tribonema minus.</title>
        <authorList>
            <person name="Mahan K.M."/>
        </authorList>
    </citation>
    <scope>NUCLEOTIDE SEQUENCE</scope>
    <source>
        <strain evidence="4">UTEX B ZZ1240</strain>
    </source>
</reference>
<dbReference type="Pfam" id="PF02156">
    <property type="entry name" value="Glyco_hydro_26"/>
    <property type="match status" value="1"/>
</dbReference>
<keyword evidence="5" id="KW-1185">Reference proteome</keyword>
<evidence type="ECO:0000256" key="1">
    <source>
        <dbReference type="ARBA" id="ARBA00022801"/>
    </source>
</evidence>
<organism evidence="4 5">
    <name type="scientific">Tribonema minus</name>
    <dbReference type="NCBI Taxonomy" id="303371"/>
    <lineage>
        <taxon>Eukaryota</taxon>
        <taxon>Sar</taxon>
        <taxon>Stramenopiles</taxon>
        <taxon>Ochrophyta</taxon>
        <taxon>PX clade</taxon>
        <taxon>Xanthophyceae</taxon>
        <taxon>Tribonematales</taxon>
        <taxon>Tribonemataceae</taxon>
        <taxon>Tribonema</taxon>
    </lineage>
</organism>
<feature type="domain" description="GH26" evidence="3">
    <location>
        <begin position="189"/>
        <end position="505"/>
    </location>
</feature>
<keyword evidence="1 4" id="KW-0378">Hydrolase</keyword>
<accession>A0A835Z3C0</accession>
<dbReference type="PROSITE" id="PS51764">
    <property type="entry name" value="GH26"/>
    <property type="match status" value="1"/>
</dbReference>
<dbReference type="Proteomes" id="UP000664859">
    <property type="component" value="Unassembled WGS sequence"/>
</dbReference>
<protein>
    <submittedName>
        <fullName evidence="4">Glycoside hydrolase superfamily</fullName>
    </submittedName>
</protein>
<evidence type="ECO:0000313" key="4">
    <source>
        <dbReference type="EMBL" id="KAG5186486.1"/>
    </source>
</evidence>
<dbReference type="OrthoDB" id="428177at2759"/>